<gene>
    <name evidence="3" type="ORF">KME15_14900</name>
</gene>
<dbReference type="GO" id="GO:0080120">
    <property type="term" value="P:CAAX-box protein maturation"/>
    <property type="evidence" value="ECO:0007669"/>
    <property type="project" value="UniProtKB-ARBA"/>
</dbReference>
<comment type="caution">
    <text evidence="3">The sequence shown here is derived from an EMBL/GenBank/DDBJ whole genome shotgun (WGS) entry which is preliminary data.</text>
</comment>
<organism evidence="3 4">
    <name type="scientific">Drouetiella hepatica Uher 2000/2452</name>
    <dbReference type="NCBI Taxonomy" id="904376"/>
    <lineage>
        <taxon>Bacteria</taxon>
        <taxon>Bacillati</taxon>
        <taxon>Cyanobacteriota</taxon>
        <taxon>Cyanophyceae</taxon>
        <taxon>Oculatellales</taxon>
        <taxon>Oculatellaceae</taxon>
        <taxon>Drouetiella</taxon>
    </lineage>
</organism>
<sequence length="297" mass="31987">MALNVSFLQDFWTQSALFWNNASSLLKVLLFFAVWLGCWLPIALPIAIAVKWQPAQPITLSQKLPLLASLYLIAPLLIGGSSALTGETFAHLGLPWQIGVMRSLGLGLGIGAIGLLSAFALQRCWGWLEASAPLSLKTARTVFLTLLLGLGVGGVEELVFRGFLLNQLRQDYSIGWAGAIASLIFALLHLVWEGRQNLPQMPGLWLMGIALVLARSVDGGNLGLAWGLHAGWIWAIASLDSLQVLRYTGRVPEWITGWGGQPLAGAIGVVFMGLVATVMTLLLQSSTEFRIFEGGSL</sequence>
<accession>A0A951UN04</accession>
<feature type="transmembrane region" description="Helical" evidence="1">
    <location>
        <begin position="104"/>
        <end position="121"/>
    </location>
</feature>
<dbReference type="PANTHER" id="PTHR39430">
    <property type="entry name" value="MEMBRANE-ASSOCIATED PROTEASE-RELATED"/>
    <property type="match status" value="1"/>
</dbReference>
<evidence type="ECO:0000259" key="2">
    <source>
        <dbReference type="Pfam" id="PF02517"/>
    </source>
</evidence>
<proteinExistence type="predicted"/>
<feature type="domain" description="CAAX prenyl protease 2/Lysostaphin resistance protein A-like" evidence="2">
    <location>
        <begin position="141"/>
        <end position="232"/>
    </location>
</feature>
<name>A0A951UN04_9CYAN</name>
<dbReference type="GO" id="GO:0004175">
    <property type="term" value="F:endopeptidase activity"/>
    <property type="evidence" value="ECO:0007669"/>
    <property type="project" value="UniProtKB-ARBA"/>
</dbReference>
<dbReference type="Proteomes" id="UP000757435">
    <property type="component" value="Unassembled WGS sequence"/>
</dbReference>
<feature type="transmembrane region" description="Helical" evidence="1">
    <location>
        <begin position="64"/>
        <end position="84"/>
    </location>
</feature>
<keyword evidence="1" id="KW-0812">Transmembrane</keyword>
<dbReference type="InterPro" id="IPR003675">
    <property type="entry name" value="Rce1/LyrA-like_dom"/>
</dbReference>
<evidence type="ECO:0000256" key="1">
    <source>
        <dbReference type="SAM" id="Phobius"/>
    </source>
</evidence>
<dbReference type="EMBL" id="JAHHHD010000016">
    <property type="protein sequence ID" value="MBW4659960.1"/>
    <property type="molecule type" value="Genomic_DNA"/>
</dbReference>
<feature type="transmembrane region" description="Helical" evidence="1">
    <location>
        <begin position="172"/>
        <end position="192"/>
    </location>
</feature>
<dbReference type="PANTHER" id="PTHR39430:SF1">
    <property type="entry name" value="PROTEASE"/>
    <property type="match status" value="1"/>
</dbReference>
<feature type="transmembrane region" description="Helical" evidence="1">
    <location>
        <begin position="204"/>
        <end position="237"/>
    </location>
</feature>
<feature type="transmembrane region" description="Helical" evidence="1">
    <location>
        <begin position="142"/>
        <end position="160"/>
    </location>
</feature>
<reference evidence="3" key="1">
    <citation type="submission" date="2021-05" db="EMBL/GenBank/DDBJ databases">
        <authorList>
            <person name="Pietrasiak N."/>
            <person name="Ward R."/>
            <person name="Stajich J.E."/>
            <person name="Kurbessoian T."/>
        </authorList>
    </citation>
    <scope>NUCLEOTIDE SEQUENCE</scope>
    <source>
        <strain evidence="3">UHER 2000/2452</strain>
    </source>
</reference>
<feature type="transmembrane region" description="Helical" evidence="1">
    <location>
        <begin position="28"/>
        <end position="52"/>
    </location>
</feature>
<feature type="transmembrane region" description="Helical" evidence="1">
    <location>
        <begin position="263"/>
        <end position="283"/>
    </location>
</feature>
<evidence type="ECO:0000313" key="4">
    <source>
        <dbReference type="Proteomes" id="UP000757435"/>
    </source>
</evidence>
<keyword evidence="3" id="KW-0378">Hydrolase</keyword>
<keyword evidence="1" id="KW-1133">Transmembrane helix</keyword>
<dbReference type="Pfam" id="PF02517">
    <property type="entry name" value="Rce1-like"/>
    <property type="match status" value="1"/>
</dbReference>
<protein>
    <submittedName>
        <fullName evidence="3">CPBP family intramembrane metalloprotease</fullName>
    </submittedName>
</protein>
<keyword evidence="3" id="KW-0482">Metalloprotease</keyword>
<keyword evidence="3" id="KW-0645">Protease</keyword>
<keyword evidence="1" id="KW-0472">Membrane</keyword>
<reference evidence="3" key="2">
    <citation type="journal article" date="2022" name="Microbiol. Resour. Announc.">
        <title>Metagenome Sequencing to Explore Phylogenomics of Terrestrial Cyanobacteria.</title>
        <authorList>
            <person name="Ward R.D."/>
            <person name="Stajich J.E."/>
            <person name="Johansen J.R."/>
            <person name="Huntemann M."/>
            <person name="Clum A."/>
            <person name="Foster B."/>
            <person name="Foster B."/>
            <person name="Roux S."/>
            <person name="Palaniappan K."/>
            <person name="Varghese N."/>
            <person name="Mukherjee S."/>
            <person name="Reddy T.B.K."/>
            <person name="Daum C."/>
            <person name="Copeland A."/>
            <person name="Chen I.A."/>
            <person name="Ivanova N.N."/>
            <person name="Kyrpides N.C."/>
            <person name="Shapiro N."/>
            <person name="Eloe-Fadrosh E.A."/>
            <person name="Pietrasiak N."/>
        </authorList>
    </citation>
    <scope>NUCLEOTIDE SEQUENCE</scope>
    <source>
        <strain evidence="3">UHER 2000/2452</strain>
    </source>
</reference>
<dbReference type="AlphaFoldDB" id="A0A951UN04"/>
<dbReference type="GO" id="GO:0008237">
    <property type="term" value="F:metallopeptidase activity"/>
    <property type="evidence" value="ECO:0007669"/>
    <property type="project" value="UniProtKB-KW"/>
</dbReference>
<evidence type="ECO:0000313" key="3">
    <source>
        <dbReference type="EMBL" id="MBW4659960.1"/>
    </source>
</evidence>